<name>A0A4Z1I771_9HELO</name>
<sequence>MLECLNDYQNTEGFHPSQESNHEKDPGPWSQGLYGLEEILEEAGGKRDESDVDIAKVVGVAAIPEDEDCEDGYYNGKNQVVRHNEQLDGVASDTADSMFLLVE</sequence>
<proteinExistence type="predicted"/>
<dbReference type="AlphaFoldDB" id="A0A4Z1I771"/>
<comment type="caution">
    <text evidence="2">The sequence shown here is derived from an EMBL/GenBank/DDBJ whole genome shotgun (WGS) entry which is preliminary data.</text>
</comment>
<evidence type="ECO:0000313" key="2">
    <source>
        <dbReference type="EMBL" id="TGO57441.1"/>
    </source>
</evidence>
<evidence type="ECO:0000256" key="1">
    <source>
        <dbReference type="SAM" id="MobiDB-lite"/>
    </source>
</evidence>
<feature type="region of interest" description="Disordered" evidence="1">
    <location>
        <begin position="1"/>
        <end position="32"/>
    </location>
</feature>
<reference evidence="2 3" key="1">
    <citation type="submission" date="2017-12" db="EMBL/GenBank/DDBJ databases">
        <title>Comparative genomics of Botrytis spp.</title>
        <authorList>
            <person name="Valero-Jimenez C.A."/>
            <person name="Tapia P."/>
            <person name="Veloso J."/>
            <person name="Silva-Moreno E."/>
            <person name="Staats M."/>
            <person name="Valdes J.H."/>
            <person name="Van Kan J.A.L."/>
        </authorList>
    </citation>
    <scope>NUCLEOTIDE SEQUENCE [LARGE SCALE GENOMIC DNA]</scope>
    <source>
        <strain evidence="2 3">MUCL11595</strain>
    </source>
</reference>
<protein>
    <submittedName>
        <fullName evidence="2">Uncharacterized protein</fullName>
    </submittedName>
</protein>
<gene>
    <name evidence="2" type="ORF">BCON_0065g00010</name>
</gene>
<keyword evidence="3" id="KW-1185">Reference proteome</keyword>
<accession>A0A4Z1I771</accession>
<dbReference type="Proteomes" id="UP000297527">
    <property type="component" value="Unassembled WGS sequence"/>
</dbReference>
<organism evidence="2 3">
    <name type="scientific">Botryotinia convoluta</name>
    <dbReference type="NCBI Taxonomy" id="54673"/>
    <lineage>
        <taxon>Eukaryota</taxon>
        <taxon>Fungi</taxon>
        <taxon>Dikarya</taxon>
        <taxon>Ascomycota</taxon>
        <taxon>Pezizomycotina</taxon>
        <taxon>Leotiomycetes</taxon>
        <taxon>Helotiales</taxon>
        <taxon>Sclerotiniaceae</taxon>
        <taxon>Botryotinia</taxon>
    </lineage>
</organism>
<dbReference type="EMBL" id="PQXN01000065">
    <property type="protein sequence ID" value="TGO57441.1"/>
    <property type="molecule type" value="Genomic_DNA"/>
</dbReference>
<evidence type="ECO:0000313" key="3">
    <source>
        <dbReference type="Proteomes" id="UP000297527"/>
    </source>
</evidence>